<dbReference type="AlphaFoldDB" id="A0A0F9BWF2"/>
<accession>A0A0F9BWF2</accession>
<dbReference type="InterPro" id="IPR029063">
    <property type="entry name" value="SAM-dependent_MTases_sf"/>
</dbReference>
<comment type="caution">
    <text evidence="2">The sequence shown here is derived from an EMBL/GenBank/DDBJ whole genome shotgun (WGS) entry which is preliminary data.</text>
</comment>
<reference evidence="2" key="1">
    <citation type="journal article" date="2015" name="Nature">
        <title>Complex archaea that bridge the gap between prokaryotes and eukaryotes.</title>
        <authorList>
            <person name="Spang A."/>
            <person name="Saw J.H."/>
            <person name="Jorgensen S.L."/>
            <person name="Zaremba-Niedzwiedzka K."/>
            <person name="Martijn J."/>
            <person name="Lind A.E."/>
            <person name="van Eijk R."/>
            <person name="Schleper C."/>
            <person name="Guy L."/>
            <person name="Ettema T.J."/>
        </authorList>
    </citation>
    <scope>NUCLEOTIDE SEQUENCE</scope>
</reference>
<name>A0A0F9BWF2_9ZZZZ</name>
<gene>
    <name evidence="2" type="ORF">LCGC14_2477580</name>
</gene>
<evidence type="ECO:0000259" key="1">
    <source>
        <dbReference type="Pfam" id="PF08241"/>
    </source>
</evidence>
<proteinExistence type="predicted"/>
<dbReference type="Gene3D" id="3.40.50.150">
    <property type="entry name" value="Vaccinia Virus protein VP39"/>
    <property type="match status" value="1"/>
</dbReference>
<evidence type="ECO:0000313" key="2">
    <source>
        <dbReference type="EMBL" id="KKL18232.1"/>
    </source>
</evidence>
<feature type="domain" description="Methyltransferase type 11" evidence="1">
    <location>
        <begin position="30"/>
        <end position="95"/>
    </location>
</feature>
<dbReference type="SUPFAM" id="SSF53335">
    <property type="entry name" value="S-adenosyl-L-methionine-dependent methyltransferases"/>
    <property type="match status" value="1"/>
</dbReference>
<dbReference type="InterPro" id="IPR013216">
    <property type="entry name" value="Methyltransf_11"/>
</dbReference>
<dbReference type="EMBL" id="LAZR01038947">
    <property type="protein sequence ID" value="KKL18232.1"/>
    <property type="molecule type" value="Genomic_DNA"/>
</dbReference>
<dbReference type="Pfam" id="PF08241">
    <property type="entry name" value="Methyltransf_11"/>
    <property type="match status" value="1"/>
</dbReference>
<sequence>MAELLIGCGSDRRKKLFIPGQEAWSDLVTLDINADHAPDVVHDLCDLPLPFERETFDEIHAYEVLEHVGAQGDYRFFFKQWEDFWRILKAGGQFYGSVPLPTSPWAWGDPSHTRVLPKECLCFLDQDAYSQVGESPMSDFRYIYKADFKQRYIKETEHHLFFILEAVKR</sequence>
<protein>
    <recommendedName>
        <fullName evidence="1">Methyltransferase type 11 domain-containing protein</fullName>
    </recommendedName>
</protein>
<organism evidence="2">
    <name type="scientific">marine sediment metagenome</name>
    <dbReference type="NCBI Taxonomy" id="412755"/>
    <lineage>
        <taxon>unclassified sequences</taxon>
        <taxon>metagenomes</taxon>
        <taxon>ecological metagenomes</taxon>
    </lineage>
</organism>
<dbReference type="GO" id="GO:0008757">
    <property type="term" value="F:S-adenosylmethionine-dependent methyltransferase activity"/>
    <property type="evidence" value="ECO:0007669"/>
    <property type="project" value="InterPro"/>
</dbReference>